<evidence type="ECO:0000256" key="2">
    <source>
        <dbReference type="ARBA" id="ARBA00012682"/>
    </source>
</evidence>
<feature type="binding site" evidence="5">
    <location>
        <position position="162"/>
    </location>
    <ligand>
        <name>Mn(2+)</name>
        <dbReference type="ChEBI" id="CHEBI:29035"/>
    </ligand>
</feature>
<dbReference type="SUPFAM" id="SSF54719">
    <property type="entry name" value="Fe,Mn superoxide dismutase (SOD), C-terminal domain"/>
    <property type="match status" value="1"/>
</dbReference>
<dbReference type="InterPro" id="IPR001189">
    <property type="entry name" value="Mn/Fe_SOD"/>
</dbReference>
<dbReference type="Proteomes" id="UP000230481">
    <property type="component" value="Unassembled WGS sequence"/>
</dbReference>
<evidence type="ECO:0000259" key="6">
    <source>
        <dbReference type="Pfam" id="PF02777"/>
    </source>
</evidence>
<feature type="binding site" evidence="5">
    <location>
        <position position="158"/>
    </location>
    <ligand>
        <name>Mn(2+)</name>
        <dbReference type="ChEBI" id="CHEBI:29035"/>
    </ligand>
</feature>
<dbReference type="InterPro" id="IPR036324">
    <property type="entry name" value="Mn/Fe_SOD_N_sf"/>
</dbReference>
<dbReference type="SUPFAM" id="SSF46609">
    <property type="entry name" value="Fe,Mn superoxide dismutase (SOD), N-terminal domain"/>
    <property type="match status" value="1"/>
</dbReference>
<sequence length="201" mass="23464">MQYQEQKFNISKLNGISEKQIAAHIGLYAGYVKHTNLIREKIREFENTDKEKNAYAIAELRRRFSFEFNGMRMHEYYFEQLEGGAKEINPNSELVKIVSEKYGSFENFIEHFKTVGKSRGIGWAVFYYDIKGGVPHIVWISVHELGVLAGLPCILAMDMWEHSFMVDYLPNEKEKYIDAFLNNINWSVAEKRFKSARTIST</sequence>
<evidence type="ECO:0000256" key="3">
    <source>
        <dbReference type="ARBA" id="ARBA00022723"/>
    </source>
</evidence>
<accession>A0A2M6WVX5</accession>
<evidence type="ECO:0000313" key="8">
    <source>
        <dbReference type="Proteomes" id="UP000230481"/>
    </source>
</evidence>
<reference evidence="8" key="1">
    <citation type="submission" date="2017-09" db="EMBL/GenBank/DDBJ databases">
        <title>Depth-based differentiation of microbial function through sediment-hosted aquifers and enrichment of novel symbionts in the deep terrestrial subsurface.</title>
        <authorList>
            <person name="Probst A.J."/>
            <person name="Ladd B."/>
            <person name="Jarett J.K."/>
            <person name="Geller-Mcgrath D.E."/>
            <person name="Sieber C.M.K."/>
            <person name="Emerson J.B."/>
            <person name="Anantharaman K."/>
            <person name="Thomas B.C."/>
            <person name="Malmstrom R."/>
            <person name="Stieglmeier M."/>
            <person name="Klingl A."/>
            <person name="Woyke T."/>
            <person name="Ryan C.M."/>
            <person name="Banfield J.F."/>
        </authorList>
    </citation>
    <scope>NUCLEOTIDE SEQUENCE [LARGE SCALE GENOMIC DNA]</scope>
</reference>
<comment type="similarity">
    <text evidence="1">Belongs to the iron/manganese superoxide dismutase family.</text>
</comment>
<dbReference type="EMBL" id="PFAA01000017">
    <property type="protein sequence ID" value="PIT96891.1"/>
    <property type="molecule type" value="Genomic_DNA"/>
</dbReference>
<dbReference type="Gene3D" id="1.10.287.990">
    <property type="entry name" value="Fe,Mn superoxide dismutase (SOD) domain"/>
    <property type="match status" value="1"/>
</dbReference>
<evidence type="ECO:0000256" key="4">
    <source>
        <dbReference type="ARBA" id="ARBA00023002"/>
    </source>
</evidence>
<feature type="binding site" evidence="5">
    <location>
        <position position="24"/>
    </location>
    <ligand>
        <name>Mn(2+)</name>
        <dbReference type="ChEBI" id="CHEBI:29035"/>
    </ligand>
</feature>
<gene>
    <name evidence="7" type="ORF">COT82_00630</name>
</gene>
<evidence type="ECO:0000256" key="1">
    <source>
        <dbReference type="ARBA" id="ARBA00008714"/>
    </source>
</evidence>
<organism evidence="7 8">
    <name type="scientific">Candidatus Campbellbacteria bacterium CG10_big_fil_rev_8_21_14_0_10_35_52</name>
    <dbReference type="NCBI Taxonomy" id="1974527"/>
    <lineage>
        <taxon>Bacteria</taxon>
        <taxon>Candidatus Campbelliibacteriota</taxon>
    </lineage>
</organism>
<comment type="caution">
    <text evidence="7">The sequence shown here is derived from an EMBL/GenBank/DDBJ whole genome shotgun (WGS) entry which is preliminary data.</text>
</comment>
<feature type="binding site" evidence="5">
    <location>
        <position position="74"/>
    </location>
    <ligand>
        <name>Mn(2+)</name>
        <dbReference type="ChEBI" id="CHEBI:29035"/>
    </ligand>
</feature>
<dbReference type="Pfam" id="PF02777">
    <property type="entry name" value="Sod_Fe_C"/>
    <property type="match status" value="1"/>
</dbReference>
<keyword evidence="3 5" id="KW-0479">Metal-binding</keyword>
<dbReference type="InterPro" id="IPR019832">
    <property type="entry name" value="Mn/Fe_SOD_C"/>
</dbReference>
<feature type="domain" description="Manganese/iron superoxide dismutase C-terminal" evidence="6">
    <location>
        <begin position="91"/>
        <end position="192"/>
    </location>
</feature>
<dbReference type="InterPro" id="IPR036314">
    <property type="entry name" value="SOD_C_sf"/>
</dbReference>
<dbReference type="PANTHER" id="PTHR11404">
    <property type="entry name" value="SUPEROXIDE DISMUTASE 2"/>
    <property type="match status" value="1"/>
</dbReference>
<dbReference type="EC" id="1.15.1.1" evidence="2"/>
<proteinExistence type="inferred from homology"/>
<dbReference type="GO" id="GO:0046872">
    <property type="term" value="F:metal ion binding"/>
    <property type="evidence" value="ECO:0007669"/>
    <property type="project" value="UniProtKB-KW"/>
</dbReference>
<protein>
    <recommendedName>
        <fullName evidence="2">superoxide dismutase</fullName>
        <ecNumber evidence="2">1.15.1.1</ecNumber>
    </recommendedName>
</protein>
<dbReference type="InterPro" id="IPR050265">
    <property type="entry name" value="Fe/Mn_Superoxide_Dismutase"/>
</dbReference>
<dbReference type="GO" id="GO:0004784">
    <property type="term" value="F:superoxide dismutase activity"/>
    <property type="evidence" value="ECO:0007669"/>
    <property type="project" value="UniProtKB-EC"/>
</dbReference>
<name>A0A2M6WVX5_9BACT</name>
<evidence type="ECO:0000256" key="5">
    <source>
        <dbReference type="PIRSR" id="PIRSR000349-1"/>
    </source>
</evidence>
<dbReference type="Gene3D" id="3.55.40.20">
    <property type="entry name" value="Iron/manganese superoxide dismutase, C-terminal domain"/>
    <property type="match status" value="1"/>
</dbReference>
<keyword evidence="4" id="KW-0560">Oxidoreductase</keyword>
<dbReference type="PANTHER" id="PTHR11404:SF6">
    <property type="entry name" value="SUPEROXIDE DISMUTASE [MN], MITOCHONDRIAL"/>
    <property type="match status" value="1"/>
</dbReference>
<evidence type="ECO:0000313" key="7">
    <source>
        <dbReference type="EMBL" id="PIT96891.1"/>
    </source>
</evidence>
<dbReference type="PIRSF" id="PIRSF000349">
    <property type="entry name" value="SODismutase"/>
    <property type="match status" value="1"/>
</dbReference>
<dbReference type="AlphaFoldDB" id="A0A2M6WVX5"/>